<dbReference type="Pfam" id="PF00135">
    <property type="entry name" value="COesterase"/>
    <property type="match status" value="1"/>
</dbReference>
<keyword evidence="3 6" id="KW-0378">Hydrolase</keyword>
<evidence type="ECO:0000256" key="6">
    <source>
        <dbReference type="RuleBase" id="RU361235"/>
    </source>
</evidence>
<evidence type="ECO:0000259" key="7">
    <source>
        <dbReference type="Pfam" id="PF00135"/>
    </source>
</evidence>
<reference evidence="8 9" key="1">
    <citation type="journal article" date="2024" name="bioRxiv">
        <title>A reference genome for Trichogramma kaykai: A tiny desert-dwelling parasitoid wasp with competing sex-ratio distorters.</title>
        <authorList>
            <person name="Culotta J."/>
            <person name="Lindsey A.R."/>
        </authorList>
    </citation>
    <scope>NUCLEOTIDE SEQUENCE [LARGE SCALE GENOMIC DNA]</scope>
    <source>
        <strain evidence="8 9">KSX58</strain>
    </source>
</reference>
<dbReference type="GO" id="GO:0052689">
    <property type="term" value="F:carboxylic ester hydrolase activity"/>
    <property type="evidence" value="ECO:0007669"/>
    <property type="project" value="UniProtKB-KW"/>
</dbReference>
<evidence type="ECO:0000256" key="1">
    <source>
        <dbReference type="ARBA" id="ARBA00005964"/>
    </source>
</evidence>
<comment type="similarity">
    <text evidence="1 6">Belongs to the type-B carboxylesterase/lipase family.</text>
</comment>
<dbReference type="InterPro" id="IPR029058">
    <property type="entry name" value="AB_hydrolase_fold"/>
</dbReference>
<dbReference type="InterPro" id="IPR019826">
    <property type="entry name" value="Carboxylesterase_B_AS"/>
</dbReference>
<keyword evidence="5" id="KW-0325">Glycoprotein</keyword>
<evidence type="ECO:0000256" key="5">
    <source>
        <dbReference type="ARBA" id="ARBA00023180"/>
    </source>
</evidence>
<dbReference type="PROSITE" id="PS00122">
    <property type="entry name" value="CARBOXYLESTERASE_B_1"/>
    <property type="match status" value="1"/>
</dbReference>
<keyword evidence="2" id="KW-0719">Serine esterase</keyword>
<dbReference type="AlphaFoldDB" id="A0ABD2XQY4"/>
<dbReference type="InterPro" id="IPR050309">
    <property type="entry name" value="Type-B_Carboxylest/Lipase"/>
</dbReference>
<feature type="domain" description="Carboxylesterase type B" evidence="7">
    <location>
        <begin position="22"/>
        <end position="545"/>
    </location>
</feature>
<keyword evidence="6" id="KW-0732">Signal</keyword>
<keyword evidence="9" id="KW-1185">Reference proteome</keyword>
<dbReference type="EC" id="3.1.1.-" evidence="6"/>
<accession>A0ABD2XQY4</accession>
<organism evidence="8 9">
    <name type="scientific">Trichogramma kaykai</name>
    <dbReference type="NCBI Taxonomy" id="54128"/>
    <lineage>
        <taxon>Eukaryota</taxon>
        <taxon>Metazoa</taxon>
        <taxon>Ecdysozoa</taxon>
        <taxon>Arthropoda</taxon>
        <taxon>Hexapoda</taxon>
        <taxon>Insecta</taxon>
        <taxon>Pterygota</taxon>
        <taxon>Neoptera</taxon>
        <taxon>Endopterygota</taxon>
        <taxon>Hymenoptera</taxon>
        <taxon>Apocrita</taxon>
        <taxon>Proctotrupomorpha</taxon>
        <taxon>Chalcidoidea</taxon>
        <taxon>Trichogrammatidae</taxon>
        <taxon>Trichogramma</taxon>
    </lineage>
</organism>
<evidence type="ECO:0000256" key="3">
    <source>
        <dbReference type="ARBA" id="ARBA00022801"/>
    </source>
</evidence>
<evidence type="ECO:0000313" key="8">
    <source>
        <dbReference type="EMBL" id="KAL3407433.1"/>
    </source>
</evidence>
<dbReference type="PANTHER" id="PTHR11559">
    <property type="entry name" value="CARBOXYLESTERASE"/>
    <property type="match status" value="1"/>
</dbReference>
<dbReference type="EMBL" id="JBJJXI010000007">
    <property type="protein sequence ID" value="KAL3407433.1"/>
    <property type="molecule type" value="Genomic_DNA"/>
</dbReference>
<dbReference type="InterPro" id="IPR019819">
    <property type="entry name" value="Carboxylesterase_B_CS"/>
</dbReference>
<protein>
    <recommendedName>
        <fullName evidence="6">Carboxylic ester hydrolase</fullName>
        <ecNumber evidence="6">3.1.1.-</ecNumber>
    </recommendedName>
</protein>
<evidence type="ECO:0000256" key="4">
    <source>
        <dbReference type="ARBA" id="ARBA00023157"/>
    </source>
</evidence>
<dbReference type="PROSITE" id="PS00941">
    <property type="entry name" value="CARBOXYLESTERASE_B_2"/>
    <property type="match status" value="1"/>
</dbReference>
<feature type="chain" id="PRO_5044533753" description="Carboxylic ester hydrolase" evidence="6">
    <location>
        <begin position="19"/>
        <end position="556"/>
    </location>
</feature>
<sequence length="556" mass="63297">MIVLWFLALLSSCSSIACEDDPRVVRTSLGEIKGSYKESYGGKKYLAFEGVPYALPPVGHRRFRPPEPVSRWEGTLTATKIANACIQLQHNNKYPDYEVVGDEDCLYLNIYVPQRDTRQQEPLAVLFGIHGGAYQFGEAFTGVQFLMDEEDTIVVTVAYRLGSFGFLSTEDDVLSGNMGLKDQSTALRWVAENIADFGGDPDRITLFGNSAGSASVHYHYLSPWSRGLFQNGVSFSGSSYGPGKQTEHAREKARRLADLLGCPSEELAEMVECLRYRPARSIAQATKHFMPWMYNPFTPFGPVVEYQGDRPFVNRPPVEIIADGDAFDALWIAGIVSEEGLYPVAEYANNDAYLRELDENWETIAPHLLDFNFTIPLEQHAEVARKIRWHYFGDRPIDRRSVDRLIKLVGDRLYVVDIEKAARDQAQKNRSPVLVYYYSYRALTSQSDYYSHSMKDYGVSHGDDISMIIDRDNIYPPLNTRDRLMQKKLIRFLVSVAKKSFPDVGIDFDWQPVNAKRAELDYLHIRSPCNIKMESNDNLAEKNFWSSIRFNENILL</sequence>
<name>A0ABD2XQY4_9HYME</name>
<keyword evidence="4" id="KW-1015">Disulfide bond</keyword>
<dbReference type="SUPFAM" id="SSF53474">
    <property type="entry name" value="alpha/beta-Hydrolases"/>
    <property type="match status" value="1"/>
</dbReference>
<feature type="signal peptide" evidence="6">
    <location>
        <begin position="1"/>
        <end position="18"/>
    </location>
</feature>
<proteinExistence type="inferred from homology"/>
<dbReference type="Proteomes" id="UP001627154">
    <property type="component" value="Unassembled WGS sequence"/>
</dbReference>
<comment type="caution">
    <text evidence="8">The sequence shown here is derived from an EMBL/GenBank/DDBJ whole genome shotgun (WGS) entry which is preliminary data.</text>
</comment>
<gene>
    <name evidence="8" type="ORF">TKK_000424</name>
</gene>
<evidence type="ECO:0000256" key="2">
    <source>
        <dbReference type="ARBA" id="ARBA00022487"/>
    </source>
</evidence>
<dbReference type="InterPro" id="IPR002018">
    <property type="entry name" value="CarbesteraseB"/>
</dbReference>
<evidence type="ECO:0000313" key="9">
    <source>
        <dbReference type="Proteomes" id="UP001627154"/>
    </source>
</evidence>
<dbReference type="Gene3D" id="3.40.50.1820">
    <property type="entry name" value="alpha/beta hydrolase"/>
    <property type="match status" value="1"/>
</dbReference>